<dbReference type="InterPro" id="IPR000326">
    <property type="entry name" value="PAP2/HPO"/>
</dbReference>
<feature type="transmembrane region" description="Helical" evidence="1">
    <location>
        <begin position="173"/>
        <end position="190"/>
    </location>
</feature>
<keyword evidence="1" id="KW-0472">Membrane</keyword>
<feature type="domain" description="Phosphatidic acid phosphatase type 2/haloperoxidase" evidence="2">
    <location>
        <begin position="116"/>
        <end position="217"/>
    </location>
</feature>
<dbReference type="EMBL" id="JBBYHR010000009">
    <property type="protein sequence ID" value="MEL1245753.1"/>
    <property type="molecule type" value="Genomic_DNA"/>
</dbReference>
<evidence type="ECO:0000313" key="4">
    <source>
        <dbReference type="Proteomes" id="UP001464555"/>
    </source>
</evidence>
<keyword evidence="1" id="KW-0812">Transmembrane</keyword>
<protein>
    <submittedName>
        <fullName evidence="3">Phosphatase PAP2 family protein</fullName>
    </submittedName>
</protein>
<dbReference type="Proteomes" id="UP001464555">
    <property type="component" value="Unassembled WGS sequence"/>
</dbReference>
<reference evidence="3 4" key="1">
    <citation type="submission" date="2024-04" db="EMBL/GenBank/DDBJ databases">
        <title>Flavobacterium sp. DGU11 16S ribosomal RNA gene Genome sequencing and assembly.</title>
        <authorList>
            <person name="Park S."/>
        </authorList>
    </citation>
    <scope>NUCLEOTIDE SEQUENCE [LARGE SCALE GENOMIC DNA]</scope>
    <source>
        <strain evidence="3 4">DGU11</strain>
    </source>
</reference>
<dbReference type="PANTHER" id="PTHR14969:SF13">
    <property type="entry name" value="AT30094P"/>
    <property type="match status" value="1"/>
</dbReference>
<dbReference type="Gene3D" id="1.20.144.10">
    <property type="entry name" value="Phosphatidic acid phosphatase type 2/haloperoxidase"/>
    <property type="match status" value="1"/>
</dbReference>
<organism evidence="3 4">
    <name type="scientific">Flavobacterium arundinis</name>
    <dbReference type="NCBI Taxonomy" id="3139143"/>
    <lineage>
        <taxon>Bacteria</taxon>
        <taxon>Pseudomonadati</taxon>
        <taxon>Bacteroidota</taxon>
        <taxon>Flavobacteriia</taxon>
        <taxon>Flavobacteriales</taxon>
        <taxon>Flavobacteriaceae</taxon>
        <taxon>Flavobacterium</taxon>
    </lineage>
</organism>
<dbReference type="CDD" id="cd03394">
    <property type="entry name" value="PAP2_like_5"/>
    <property type="match status" value="1"/>
</dbReference>
<evidence type="ECO:0000256" key="1">
    <source>
        <dbReference type="SAM" id="Phobius"/>
    </source>
</evidence>
<name>A0ABU9I1F1_9FLAO</name>
<comment type="caution">
    <text evidence="3">The sequence shown here is derived from an EMBL/GenBank/DDBJ whole genome shotgun (WGS) entry which is preliminary data.</text>
</comment>
<feature type="transmembrane region" description="Helical" evidence="1">
    <location>
        <begin position="117"/>
        <end position="137"/>
    </location>
</feature>
<sequence>MKKKITLWLSMCSVVCLNAQEKIIIDHDTLVNQTKITKQSSVYRKLLVPAVLVGYGAFGLGSDELKNINSHIRVSVNGTRGQRTNIDDYTRYVPVASVYALNLMGIKGKNNFRDRTIILATSQLIMCGSVMGLKALAGETRPDGSTDNSFPSGHTATAFAGAEFLWQEYKDVSVWYGVAGYVVATGTGLLRIYNDRHWLTDVATGAGIGILSTKIAYWIYPWMQKQLFGNGEEKKFTALAAPFYNGEQLGLTAVLKF</sequence>
<keyword evidence="1" id="KW-1133">Transmembrane helix</keyword>
<evidence type="ECO:0000259" key="2">
    <source>
        <dbReference type="SMART" id="SM00014"/>
    </source>
</evidence>
<dbReference type="InterPro" id="IPR036938">
    <property type="entry name" value="PAP2/HPO_sf"/>
</dbReference>
<dbReference type="Pfam" id="PF01569">
    <property type="entry name" value="PAP2"/>
    <property type="match status" value="1"/>
</dbReference>
<dbReference type="RefSeq" id="WP_341698045.1">
    <property type="nucleotide sequence ID" value="NZ_JBBYHR010000009.1"/>
</dbReference>
<feature type="transmembrane region" description="Helical" evidence="1">
    <location>
        <begin position="202"/>
        <end position="220"/>
    </location>
</feature>
<keyword evidence="4" id="KW-1185">Reference proteome</keyword>
<dbReference type="PANTHER" id="PTHR14969">
    <property type="entry name" value="SPHINGOSINE-1-PHOSPHATE PHOSPHOHYDROLASE"/>
    <property type="match status" value="1"/>
</dbReference>
<dbReference type="SUPFAM" id="SSF48317">
    <property type="entry name" value="Acid phosphatase/Vanadium-dependent haloperoxidase"/>
    <property type="match status" value="1"/>
</dbReference>
<accession>A0ABU9I1F1</accession>
<evidence type="ECO:0000313" key="3">
    <source>
        <dbReference type="EMBL" id="MEL1245753.1"/>
    </source>
</evidence>
<dbReference type="SMART" id="SM00014">
    <property type="entry name" value="acidPPc"/>
    <property type="match status" value="1"/>
</dbReference>
<gene>
    <name evidence="3" type="ORF">AAEO56_15885</name>
</gene>
<proteinExistence type="predicted"/>